<dbReference type="OrthoDB" id="205445at2157"/>
<sequence>MKRTSRRALLAGVTTISLAGCLSVGEDRGASVLGHVVVVNRHDEDETVDFRVRWDDEVVHESTHELEARGETADDDVVPARTWPDEPGRFTVSARTPGEDWRTVDPADRDYPDCYGVLVEVDRDGRLGIAVSTNEDECSEDALEPGRRANESASHG</sequence>
<dbReference type="Proteomes" id="UP000509750">
    <property type="component" value="Chromosome"/>
</dbReference>
<gene>
    <name evidence="2" type="ORF">HUG10_08340</name>
</gene>
<proteinExistence type="predicted"/>
<feature type="region of interest" description="Disordered" evidence="1">
    <location>
        <begin position="135"/>
        <end position="156"/>
    </location>
</feature>
<evidence type="ECO:0000313" key="2">
    <source>
        <dbReference type="EMBL" id="QLG27559.1"/>
    </source>
</evidence>
<keyword evidence="3" id="KW-1185">Reference proteome</keyword>
<organism evidence="2 3">
    <name type="scientific">Halorarum halophilum</name>
    <dbReference type="NCBI Taxonomy" id="2743090"/>
    <lineage>
        <taxon>Archaea</taxon>
        <taxon>Methanobacteriati</taxon>
        <taxon>Methanobacteriota</taxon>
        <taxon>Stenosarchaea group</taxon>
        <taxon>Halobacteria</taxon>
        <taxon>Halobacteriales</taxon>
        <taxon>Haloferacaceae</taxon>
        <taxon>Halorarum</taxon>
    </lineage>
</organism>
<dbReference type="GeneID" id="56028835"/>
<evidence type="ECO:0000256" key="1">
    <source>
        <dbReference type="SAM" id="MobiDB-lite"/>
    </source>
</evidence>
<accession>A0A7D5K7J0</accession>
<dbReference type="KEGG" id="halg:HUG10_08340"/>
<dbReference type="EMBL" id="CP058529">
    <property type="protein sequence ID" value="QLG27559.1"/>
    <property type="molecule type" value="Genomic_DNA"/>
</dbReference>
<reference evidence="2 3" key="1">
    <citation type="submission" date="2020-07" db="EMBL/GenBank/DDBJ databases">
        <title>Gai3-2, isolated from salt lake.</title>
        <authorList>
            <person name="Cui H."/>
            <person name="Shi X."/>
        </authorList>
    </citation>
    <scope>NUCLEOTIDE SEQUENCE [LARGE SCALE GENOMIC DNA]</scope>
    <source>
        <strain evidence="2 3">Gai3-2</strain>
    </source>
</reference>
<feature type="compositionally biased region" description="Basic and acidic residues" evidence="1">
    <location>
        <begin position="63"/>
        <end position="72"/>
    </location>
</feature>
<protein>
    <recommendedName>
        <fullName evidence="4">Lipoprotein</fullName>
    </recommendedName>
</protein>
<feature type="region of interest" description="Disordered" evidence="1">
    <location>
        <begin position="63"/>
        <end position="105"/>
    </location>
</feature>
<evidence type="ECO:0008006" key="4">
    <source>
        <dbReference type="Google" id="ProtNLM"/>
    </source>
</evidence>
<name>A0A7D5K7J0_9EURY</name>
<evidence type="ECO:0000313" key="3">
    <source>
        <dbReference type="Proteomes" id="UP000509750"/>
    </source>
</evidence>
<dbReference type="PROSITE" id="PS51257">
    <property type="entry name" value="PROKAR_LIPOPROTEIN"/>
    <property type="match status" value="1"/>
</dbReference>
<dbReference type="AlphaFoldDB" id="A0A7D5K7J0"/>
<dbReference type="RefSeq" id="WP_179169134.1">
    <property type="nucleotide sequence ID" value="NZ_CP058529.1"/>
</dbReference>